<name>A0A0F5HZY7_BACTR</name>
<accession>A0A0F5HZY7</accession>
<feature type="domain" description="YozE SAM-like" evidence="2">
    <location>
        <begin position="5"/>
        <end position="71"/>
    </location>
</feature>
<comment type="caution">
    <text evidence="3">The sequence shown here is derived from an EMBL/GenBank/DDBJ whole genome shotgun (WGS) entry which is preliminary data.</text>
</comment>
<evidence type="ECO:0000259" key="2">
    <source>
        <dbReference type="Pfam" id="PF06855"/>
    </source>
</evidence>
<dbReference type="AlphaFoldDB" id="A0A0F5HZY7"/>
<dbReference type="InterPro" id="IPR036806">
    <property type="entry name" value="YozE_SAM-like_sf"/>
</dbReference>
<evidence type="ECO:0000313" key="3">
    <source>
        <dbReference type="EMBL" id="KKB37724.1"/>
    </source>
</evidence>
<dbReference type="Gene3D" id="1.10.150.260">
    <property type="entry name" value="YozE SAM-like"/>
    <property type="match status" value="1"/>
</dbReference>
<protein>
    <recommendedName>
        <fullName evidence="1">UPF0346 protein QY95_02834</fullName>
    </recommendedName>
</protein>
<dbReference type="InterPro" id="IPR010673">
    <property type="entry name" value="UPF0346"/>
</dbReference>
<organism evidence="3 4">
    <name type="scientific">Bacillus thermotolerans</name>
    <name type="common">Quasibacillus thermotolerans</name>
    <dbReference type="NCBI Taxonomy" id="1221996"/>
    <lineage>
        <taxon>Bacteria</taxon>
        <taxon>Bacillati</taxon>
        <taxon>Bacillota</taxon>
        <taxon>Bacilli</taxon>
        <taxon>Bacillales</taxon>
        <taxon>Bacillaceae</taxon>
        <taxon>Bacillus</taxon>
    </lineage>
</organism>
<comment type="similarity">
    <text evidence="1">Belongs to the UPF0346 family.</text>
</comment>
<gene>
    <name evidence="3" type="ORF">QY95_02834</name>
</gene>
<keyword evidence="4" id="KW-1185">Reference proteome</keyword>
<proteinExistence type="inferred from homology"/>
<dbReference type="Proteomes" id="UP000031563">
    <property type="component" value="Unassembled WGS sequence"/>
</dbReference>
<accession>A0A0F5HWG3</accession>
<reference evidence="3" key="1">
    <citation type="submission" date="2015-02" db="EMBL/GenBank/DDBJ databases">
        <title>Genome Assembly of Bacillaceae bacterium MTCC 8252.</title>
        <authorList>
            <person name="Verma A."/>
            <person name="Khatri I."/>
            <person name="Mual P."/>
            <person name="Subramanian S."/>
            <person name="Krishnamurthi S."/>
        </authorList>
    </citation>
    <scope>NUCLEOTIDE SEQUENCE [LARGE SCALE GENOMIC DNA]</scope>
    <source>
        <strain evidence="3">MTCC 8252</strain>
    </source>
</reference>
<dbReference type="RefSeq" id="WP_261337347.1">
    <property type="nucleotide sequence ID" value="NZ_JWIQ02000103.1"/>
</dbReference>
<dbReference type="NCBIfam" id="NF010193">
    <property type="entry name" value="PRK13672.1"/>
    <property type="match status" value="1"/>
</dbReference>
<evidence type="ECO:0000256" key="1">
    <source>
        <dbReference type="HAMAP-Rule" id="MF_01538"/>
    </source>
</evidence>
<dbReference type="STRING" id="1221996.QY95_02834"/>
<dbReference type="SUPFAM" id="SSF140652">
    <property type="entry name" value="YozE-like"/>
    <property type="match status" value="1"/>
</dbReference>
<dbReference type="EMBL" id="JWIR02000051">
    <property type="protein sequence ID" value="KKB37724.1"/>
    <property type="molecule type" value="Genomic_DNA"/>
</dbReference>
<dbReference type="InterPro" id="IPR023089">
    <property type="entry name" value="YozE_SAM-like"/>
</dbReference>
<sequence length="73" mass="8850">MTRKSFFHYLMKFREEPPRDELAAFANHAFKDHSFPKMADQYDEISRYLEMNGSYLPSMSVFDEAWERYIEEA</sequence>
<dbReference type="HAMAP" id="MF_01538">
    <property type="entry name" value="UPF0346"/>
    <property type="match status" value="1"/>
</dbReference>
<dbReference type="Pfam" id="PF06855">
    <property type="entry name" value="YozE_SAM_like"/>
    <property type="match status" value="1"/>
</dbReference>
<dbReference type="PIRSF" id="PIRSF037262">
    <property type="entry name" value="UCP037262"/>
    <property type="match status" value="1"/>
</dbReference>
<evidence type="ECO:0000313" key="4">
    <source>
        <dbReference type="Proteomes" id="UP000031563"/>
    </source>
</evidence>